<evidence type="ECO:0000256" key="1">
    <source>
        <dbReference type="SAM" id="MobiDB-lite"/>
    </source>
</evidence>
<evidence type="ECO:0000313" key="3">
    <source>
        <dbReference type="Proteomes" id="UP000828390"/>
    </source>
</evidence>
<keyword evidence="3" id="KW-1185">Reference proteome</keyword>
<reference evidence="2" key="2">
    <citation type="submission" date="2020-11" db="EMBL/GenBank/DDBJ databases">
        <authorList>
            <person name="McCartney M.A."/>
            <person name="Auch B."/>
            <person name="Kono T."/>
            <person name="Mallez S."/>
            <person name="Becker A."/>
            <person name="Gohl D.M."/>
            <person name="Silverstein K.A.T."/>
            <person name="Koren S."/>
            <person name="Bechman K.B."/>
            <person name="Herman A."/>
            <person name="Abrahante J.E."/>
            <person name="Garbe J."/>
        </authorList>
    </citation>
    <scope>NUCLEOTIDE SEQUENCE</scope>
    <source>
        <strain evidence="2">Duluth1</strain>
        <tissue evidence="2">Whole animal</tissue>
    </source>
</reference>
<sequence length="114" mass="13640">MTTLYDLDTIWSFMSTWYGVDQIQPSMTTLYDLDTIWSFMSTWYGVDQIQPSMSTQYDLDTLRSLMFTWTITNILEQHYMVMHIELGTNQSQDRDPDNTYHDEDNQEHPRTHVL</sequence>
<feature type="compositionally biased region" description="Basic and acidic residues" evidence="1">
    <location>
        <begin position="92"/>
        <end position="114"/>
    </location>
</feature>
<comment type="caution">
    <text evidence="2">The sequence shown here is derived from an EMBL/GenBank/DDBJ whole genome shotgun (WGS) entry which is preliminary data.</text>
</comment>
<organism evidence="2 3">
    <name type="scientific">Dreissena polymorpha</name>
    <name type="common">Zebra mussel</name>
    <name type="synonym">Mytilus polymorpha</name>
    <dbReference type="NCBI Taxonomy" id="45954"/>
    <lineage>
        <taxon>Eukaryota</taxon>
        <taxon>Metazoa</taxon>
        <taxon>Spiralia</taxon>
        <taxon>Lophotrochozoa</taxon>
        <taxon>Mollusca</taxon>
        <taxon>Bivalvia</taxon>
        <taxon>Autobranchia</taxon>
        <taxon>Heteroconchia</taxon>
        <taxon>Euheterodonta</taxon>
        <taxon>Imparidentia</taxon>
        <taxon>Neoheterodontei</taxon>
        <taxon>Myida</taxon>
        <taxon>Dreissenoidea</taxon>
        <taxon>Dreissenidae</taxon>
        <taxon>Dreissena</taxon>
    </lineage>
</organism>
<dbReference type="EMBL" id="JAIWYP010000007">
    <property type="protein sequence ID" value="KAH3794775.1"/>
    <property type="molecule type" value="Genomic_DNA"/>
</dbReference>
<dbReference type="Proteomes" id="UP000828390">
    <property type="component" value="Unassembled WGS sequence"/>
</dbReference>
<name>A0A9D4FDS0_DREPO</name>
<gene>
    <name evidence="2" type="ORF">DPMN_148313</name>
</gene>
<reference evidence="2" key="1">
    <citation type="journal article" date="2019" name="bioRxiv">
        <title>The Genome of the Zebra Mussel, Dreissena polymorpha: A Resource for Invasive Species Research.</title>
        <authorList>
            <person name="McCartney M.A."/>
            <person name="Auch B."/>
            <person name="Kono T."/>
            <person name="Mallez S."/>
            <person name="Zhang Y."/>
            <person name="Obille A."/>
            <person name="Becker A."/>
            <person name="Abrahante J.E."/>
            <person name="Garbe J."/>
            <person name="Badalamenti J.P."/>
            <person name="Herman A."/>
            <person name="Mangelson H."/>
            <person name="Liachko I."/>
            <person name="Sullivan S."/>
            <person name="Sone E.D."/>
            <person name="Koren S."/>
            <person name="Silverstein K.A.T."/>
            <person name="Beckman K.B."/>
            <person name="Gohl D.M."/>
        </authorList>
    </citation>
    <scope>NUCLEOTIDE SEQUENCE</scope>
    <source>
        <strain evidence="2">Duluth1</strain>
        <tissue evidence="2">Whole animal</tissue>
    </source>
</reference>
<feature type="region of interest" description="Disordered" evidence="1">
    <location>
        <begin position="89"/>
        <end position="114"/>
    </location>
</feature>
<protein>
    <submittedName>
        <fullName evidence="2">Uncharacterized protein</fullName>
    </submittedName>
</protein>
<dbReference type="AlphaFoldDB" id="A0A9D4FDS0"/>
<proteinExistence type="predicted"/>
<accession>A0A9D4FDS0</accession>
<evidence type="ECO:0000313" key="2">
    <source>
        <dbReference type="EMBL" id="KAH3794775.1"/>
    </source>
</evidence>